<accession>A0ABR0QIN6</accession>
<dbReference type="EMBL" id="JARKNE010000003">
    <property type="protein sequence ID" value="KAK5839176.1"/>
    <property type="molecule type" value="Genomic_DNA"/>
</dbReference>
<dbReference type="Proteomes" id="UP001358586">
    <property type="component" value="Chromosome 3"/>
</dbReference>
<organism evidence="2 3">
    <name type="scientific">Gossypium arboreum</name>
    <name type="common">Tree cotton</name>
    <name type="synonym">Gossypium nanking</name>
    <dbReference type="NCBI Taxonomy" id="29729"/>
    <lineage>
        <taxon>Eukaryota</taxon>
        <taxon>Viridiplantae</taxon>
        <taxon>Streptophyta</taxon>
        <taxon>Embryophyta</taxon>
        <taxon>Tracheophyta</taxon>
        <taxon>Spermatophyta</taxon>
        <taxon>Magnoliopsida</taxon>
        <taxon>eudicotyledons</taxon>
        <taxon>Gunneridae</taxon>
        <taxon>Pentapetalae</taxon>
        <taxon>rosids</taxon>
        <taxon>malvids</taxon>
        <taxon>Malvales</taxon>
        <taxon>Malvaceae</taxon>
        <taxon>Malvoideae</taxon>
        <taxon>Gossypium</taxon>
    </lineage>
</organism>
<feature type="region of interest" description="Disordered" evidence="1">
    <location>
        <begin position="28"/>
        <end position="47"/>
    </location>
</feature>
<gene>
    <name evidence="2" type="ORF">PVK06_007946</name>
</gene>
<name>A0ABR0QIN6_GOSAR</name>
<protein>
    <submittedName>
        <fullName evidence="2">Uncharacterized protein</fullName>
    </submittedName>
</protein>
<comment type="caution">
    <text evidence="2">The sequence shown here is derived from an EMBL/GenBank/DDBJ whole genome shotgun (WGS) entry which is preliminary data.</text>
</comment>
<sequence length="207" mass="23453">MTPSFSGWQSTCNFGSFNNYTRRDDVFPVTSTSKGTSNPRDIGGVENKEGTKFDANLILEPKADGLKIVLFSEPKSVPTKLEDEGSNGKGPSEDAEKDSLFRAYSSPIYMHNVDLSVEYGLEFVEFPHRRPSHASISWDHLKLDLEMIENIILLMVKESLKITVPVFIVNICSQFDYTPSYCKAWIVNKNALENMHNGWDISYNDLW</sequence>
<feature type="compositionally biased region" description="Polar residues" evidence="1">
    <location>
        <begin position="29"/>
        <end position="39"/>
    </location>
</feature>
<evidence type="ECO:0000313" key="3">
    <source>
        <dbReference type="Proteomes" id="UP001358586"/>
    </source>
</evidence>
<evidence type="ECO:0000256" key="1">
    <source>
        <dbReference type="SAM" id="MobiDB-lite"/>
    </source>
</evidence>
<keyword evidence="3" id="KW-1185">Reference proteome</keyword>
<evidence type="ECO:0000313" key="2">
    <source>
        <dbReference type="EMBL" id="KAK5839176.1"/>
    </source>
</evidence>
<reference evidence="2 3" key="1">
    <citation type="submission" date="2023-03" db="EMBL/GenBank/DDBJ databases">
        <title>WGS of Gossypium arboreum.</title>
        <authorList>
            <person name="Yu D."/>
        </authorList>
    </citation>
    <scope>NUCLEOTIDE SEQUENCE [LARGE SCALE GENOMIC DNA]</scope>
    <source>
        <tissue evidence="2">Leaf</tissue>
    </source>
</reference>
<proteinExistence type="predicted"/>